<dbReference type="KEGG" id="ppis:B1L02_13620"/>
<evidence type="ECO:0000313" key="4">
    <source>
        <dbReference type="EMBL" id="PCK31057.1"/>
    </source>
</evidence>
<feature type="domain" description="T6SS immunity protein Tdi1 C-terminal" evidence="2">
    <location>
        <begin position="136"/>
        <end position="207"/>
    </location>
</feature>
<evidence type="ECO:0000313" key="5">
    <source>
        <dbReference type="Proteomes" id="UP000228621"/>
    </source>
</evidence>
<evidence type="ECO:0000259" key="2">
    <source>
        <dbReference type="Pfam" id="PF08906"/>
    </source>
</evidence>
<keyword evidence="5" id="KW-1185">Reference proteome</keyword>
<name>A0A1Z3NKI5_PSEO7</name>
<proteinExistence type="predicted"/>
<dbReference type="RefSeq" id="WP_088531447.1">
    <property type="nucleotide sequence ID" value="NZ_CP021646.1"/>
</dbReference>
<feature type="domain" description="GAD-related" evidence="1">
    <location>
        <begin position="11"/>
        <end position="110"/>
    </location>
</feature>
<reference evidence="3 6" key="3">
    <citation type="submission" date="2018-08" db="EMBL/GenBank/DDBJ databases">
        <title>Whole Genome Sequences of Two Pseudoalteromonas piscicida Strains, DE1-A and DE2-A, which Exhibit Strong Antibacterial Activity against Vibrio vulnificus.</title>
        <authorList>
            <person name="Richards G.P."/>
            <person name="Needleman D.S."/>
            <person name="Watson M.A."/>
            <person name="Polson S.W."/>
        </authorList>
    </citation>
    <scope>NUCLEOTIDE SEQUENCE [LARGE SCALE GENOMIC DNA]</scope>
    <source>
        <strain evidence="3 6">DE2-A</strain>
    </source>
</reference>
<evidence type="ECO:0000313" key="3">
    <source>
        <dbReference type="EMBL" id="AXR01351.1"/>
    </source>
</evidence>
<dbReference type="InterPro" id="IPR015002">
    <property type="entry name" value="T6SS_Tdi1_C"/>
</dbReference>
<reference evidence="4" key="1">
    <citation type="journal article" date="2017" name="Genome Announc.">
        <title>Draft Genome Sequence of Pseudoalteromonas piscicida Strain 36Y ROTHPW, an Hypersaline Seawater Isolate from the South Coast of Sonora, Mexico.</title>
        <authorList>
            <person name="Sanchez-Diaz R."/>
            <person name="Molina-Garza Z.J."/>
            <person name="Cruz-Suarez L.E."/>
            <person name="Selvin J."/>
            <person name="Kiran G.S."/>
            <person name="Ibarra-Gamez J.C."/>
            <person name="Gomez-Gil B."/>
            <person name="Galaviz-Silva L."/>
        </authorList>
    </citation>
    <scope>NUCLEOTIDE SEQUENCE [LARGE SCALE GENOMIC DNA]</scope>
    <source>
        <strain evidence="4">36Y_RITHPW</strain>
    </source>
</reference>
<dbReference type="EMBL" id="NKHF01000064">
    <property type="protein sequence ID" value="PCK31057.1"/>
    <property type="molecule type" value="Genomic_DNA"/>
</dbReference>
<reference evidence="5" key="4">
    <citation type="journal article" date="2019" name="Genome Announc.">
        <title>Draft Genome Sequence of Pseudoalteromonas piscicida Strain 36Y ROTHPW, an Hypersaline Seawater Isolate from the South Coast of Sonora, Mexico.</title>
        <authorList>
            <person name="Sanchez-Diaz R."/>
            <person name="Molina-Garza Z.J."/>
            <person name="Cruz-Suarez L.E."/>
            <person name="Selvin J."/>
            <person name="Kiran G.S."/>
            <person name="Ibarra-Gamez J.C."/>
            <person name="Gomez-Gil B."/>
            <person name="Galaviz-Silva L."/>
        </authorList>
    </citation>
    <scope>NUCLEOTIDE SEQUENCE [LARGE SCALE GENOMIC DNA]</scope>
    <source>
        <strain evidence="5">36Y_RITHPW</strain>
    </source>
</reference>
<evidence type="ECO:0000313" key="6">
    <source>
        <dbReference type="Proteomes" id="UP000258102"/>
    </source>
</evidence>
<reference evidence="4" key="2">
    <citation type="submission" date="2017-06" db="EMBL/GenBank/DDBJ databases">
        <authorList>
            <person name="Kim H.J."/>
            <person name="Triplett B.A."/>
        </authorList>
    </citation>
    <scope>NUCLEOTIDE SEQUENCE</scope>
    <source>
        <strain evidence="4">36Y_RITHPW</strain>
    </source>
</reference>
<dbReference type="OrthoDB" id="9016361at2"/>
<protein>
    <submittedName>
        <fullName evidence="3">DUF1851 domain-containing protein</fullName>
    </submittedName>
    <submittedName>
        <fullName evidence="4">Glutamyl-tRNA amidotransferase</fullName>
    </submittedName>
</protein>
<dbReference type="Pfam" id="PF08887">
    <property type="entry name" value="GAD-like"/>
    <property type="match status" value="1"/>
</dbReference>
<dbReference type="AlphaFoldDB" id="A0A1Z3NKI5"/>
<organism evidence="4 5">
    <name type="scientific">Pseudoalteromonas piscicida</name>
    <dbReference type="NCBI Taxonomy" id="43662"/>
    <lineage>
        <taxon>Bacteria</taxon>
        <taxon>Pseudomonadati</taxon>
        <taxon>Pseudomonadota</taxon>
        <taxon>Gammaproteobacteria</taxon>
        <taxon>Alteromonadales</taxon>
        <taxon>Pseudoalteromonadaceae</taxon>
        <taxon>Pseudoalteromonas</taxon>
    </lineage>
</organism>
<accession>A0A1Z3NKI5</accession>
<dbReference type="Proteomes" id="UP000258102">
    <property type="component" value="Chromosome 1"/>
</dbReference>
<evidence type="ECO:0000259" key="1">
    <source>
        <dbReference type="Pfam" id="PF08887"/>
    </source>
</evidence>
<gene>
    <name evidence="4" type="ORF">CEX98_14265</name>
    <name evidence="3" type="ORF">D0511_04105</name>
</gene>
<dbReference type="Proteomes" id="UP000228621">
    <property type="component" value="Unassembled WGS sequence"/>
</dbReference>
<sequence>MTKQFEIDEDFEWFLEKFEEPSEKNQAPAEIIKKFEGKLPTRLLEYWSEYGFSGFGEGLFWLTNPDDFEDTLDAWLGDIGIIEQDTYYVIARSAFGELFLWGEKFGHKYLIDPSHGWIIEKEGNAEDIAVGEENDAIQFFFGAKRPTSLDIDDTSGGLLFEKCKLRLSQLKYNEMYAFEPAFFLGGQPTIDNVSKVNIFAHLSVLASFGQKEILDQQGLIAKAYS</sequence>
<dbReference type="GO" id="GO:0016740">
    <property type="term" value="F:transferase activity"/>
    <property type="evidence" value="ECO:0007669"/>
    <property type="project" value="UniProtKB-KW"/>
</dbReference>
<dbReference type="InterPro" id="IPR014983">
    <property type="entry name" value="GAD-rel"/>
</dbReference>
<keyword evidence="4" id="KW-0808">Transferase</keyword>
<dbReference type="EMBL" id="CP031761">
    <property type="protein sequence ID" value="AXR01351.1"/>
    <property type="molecule type" value="Genomic_DNA"/>
</dbReference>
<dbReference type="Pfam" id="PF08906">
    <property type="entry name" value="T6SS_Tdi1_C"/>
    <property type="match status" value="1"/>
</dbReference>